<name>A0ABD2YKT0_9GENT</name>
<protein>
    <recommendedName>
        <fullName evidence="8">DDE Tnp4 domain-containing protein</fullName>
    </recommendedName>
</protein>
<dbReference type="InterPro" id="IPR027806">
    <property type="entry name" value="HARBI1_dom"/>
</dbReference>
<evidence type="ECO:0000256" key="6">
    <source>
        <dbReference type="ARBA" id="ARBA00022801"/>
    </source>
</evidence>
<organism evidence="9 10">
    <name type="scientific">Cinchona calisaya</name>
    <dbReference type="NCBI Taxonomy" id="153742"/>
    <lineage>
        <taxon>Eukaryota</taxon>
        <taxon>Viridiplantae</taxon>
        <taxon>Streptophyta</taxon>
        <taxon>Embryophyta</taxon>
        <taxon>Tracheophyta</taxon>
        <taxon>Spermatophyta</taxon>
        <taxon>Magnoliopsida</taxon>
        <taxon>eudicotyledons</taxon>
        <taxon>Gunneridae</taxon>
        <taxon>Pentapetalae</taxon>
        <taxon>asterids</taxon>
        <taxon>lamiids</taxon>
        <taxon>Gentianales</taxon>
        <taxon>Rubiaceae</taxon>
        <taxon>Cinchonoideae</taxon>
        <taxon>Cinchoneae</taxon>
        <taxon>Cinchona</taxon>
    </lineage>
</organism>
<dbReference type="AlphaFoldDB" id="A0ABD2YKT0"/>
<dbReference type="Pfam" id="PF13359">
    <property type="entry name" value="DDE_Tnp_4"/>
    <property type="match status" value="1"/>
</dbReference>
<dbReference type="InterPro" id="IPR045249">
    <property type="entry name" value="HARBI1-like"/>
</dbReference>
<evidence type="ECO:0000259" key="8">
    <source>
        <dbReference type="Pfam" id="PF13359"/>
    </source>
</evidence>
<dbReference type="GO" id="GO:0005634">
    <property type="term" value="C:nucleus"/>
    <property type="evidence" value="ECO:0007669"/>
    <property type="project" value="UniProtKB-SubCell"/>
</dbReference>
<dbReference type="EMBL" id="JBJUIK010000013">
    <property type="protein sequence ID" value="KAL3507296.1"/>
    <property type="molecule type" value="Genomic_DNA"/>
</dbReference>
<dbReference type="GO" id="GO:0046872">
    <property type="term" value="F:metal ion binding"/>
    <property type="evidence" value="ECO:0007669"/>
    <property type="project" value="UniProtKB-KW"/>
</dbReference>
<keyword evidence="5" id="KW-0479">Metal-binding</keyword>
<feature type="domain" description="DDE Tnp4" evidence="8">
    <location>
        <begin position="2"/>
        <end position="48"/>
    </location>
</feature>
<reference evidence="9 10" key="1">
    <citation type="submission" date="2024-11" db="EMBL/GenBank/DDBJ databases">
        <title>A near-complete genome assembly of Cinchona calisaya.</title>
        <authorList>
            <person name="Lian D.C."/>
            <person name="Zhao X.W."/>
            <person name="Wei L."/>
        </authorList>
    </citation>
    <scope>NUCLEOTIDE SEQUENCE [LARGE SCALE GENOMIC DNA]</scope>
    <source>
        <tissue evidence="9">Nenye</tissue>
    </source>
</reference>
<comment type="similarity">
    <text evidence="3">Belongs to the HARBI1 family.</text>
</comment>
<comment type="subcellular location">
    <subcellularLocation>
        <location evidence="2">Nucleus</location>
    </subcellularLocation>
</comment>
<dbReference type="GO" id="GO:0004518">
    <property type="term" value="F:nuclease activity"/>
    <property type="evidence" value="ECO:0007669"/>
    <property type="project" value="UniProtKB-KW"/>
</dbReference>
<evidence type="ECO:0000256" key="1">
    <source>
        <dbReference type="ARBA" id="ARBA00001968"/>
    </source>
</evidence>
<dbReference type="GO" id="GO:0016787">
    <property type="term" value="F:hydrolase activity"/>
    <property type="evidence" value="ECO:0007669"/>
    <property type="project" value="UniProtKB-KW"/>
</dbReference>
<comment type="caution">
    <text evidence="9">The sequence shown here is derived from an EMBL/GenBank/DDBJ whole genome shotgun (WGS) entry which is preliminary data.</text>
</comment>
<gene>
    <name evidence="9" type="ORF">ACH5RR_032678</name>
</gene>
<evidence type="ECO:0000256" key="7">
    <source>
        <dbReference type="ARBA" id="ARBA00023242"/>
    </source>
</evidence>
<accession>A0ABD2YKT0</accession>
<keyword evidence="6" id="KW-0378">Hydrolase</keyword>
<evidence type="ECO:0000256" key="2">
    <source>
        <dbReference type="ARBA" id="ARBA00004123"/>
    </source>
</evidence>
<evidence type="ECO:0000313" key="10">
    <source>
        <dbReference type="Proteomes" id="UP001630127"/>
    </source>
</evidence>
<comment type="cofactor">
    <cofactor evidence="1">
        <name>a divalent metal cation</name>
        <dbReference type="ChEBI" id="CHEBI:60240"/>
    </cofactor>
</comment>
<evidence type="ECO:0000256" key="4">
    <source>
        <dbReference type="ARBA" id="ARBA00022722"/>
    </source>
</evidence>
<proteinExistence type="inferred from homology"/>
<dbReference type="PANTHER" id="PTHR22930">
    <property type="match status" value="1"/>
</dbReference>
<sequence length="110" mass="12950">MKHASARNVIERCFGLLKIRWNILKEGPTSYPIKTQNRIIMACCLLHNFIHREMLVDPRDDRLQAKSDSEEDEIAEINEDAIDTIETSTEWNQWRENLALSMYNEWKGIS</sequence>
<evidence type="ECO:0000256" key="3">
    <source>
        <dbReference type="ARBA" id="ARBA00006958"/>
    </source>
</evidence>
<dbReference type="Proteomes" id="UP001630127">
    <property type="component" value="Unassembled WGS sequence"/>
</dbReference>
<keyword evidence="7" id="KW-0539">Nucleus</keyword>
<keyword evidence="4" id="KW-0540">Nuclease</keyword>
<evidence type="ECO:0000313" key="9">
    <source>
        <dbReference type="EMBL" id="KAL3507296.1"/>
    </source>
</evidence>
<keyword evidence="10" id="KW-1185">Reference proteome</keyword>
<dbReference type="PANTHER" id="PTHR22930:SF293">
    <property type="entry name" value="PROTEIN ALP1-LIKE"/>
    <property type="match status" value="1"/>
</dbReference>
<evidence type="ECO:0000256" key="5">
    <source>
        <dbReference type="ARBA" id="ARBA00022723"/>
    </source>
</evidence>